<evidence type="ECO:0000259" key="3">
    <source>
        <dbReference type="PROSITE" id="PS50835"/>
    </source>
</evidence>
<keyword evidence="5" id="KW-1185">Reference proteome</keyword>
<dbReference type="InterPro" id="IPR003599">
    <property type="entry name" value="Ig_sub"/>
</dbReference>
<evidence type="ECO:0000313" key="6">
    <source>
        <dbReference type="WBParaSite" id="HPBE_0000649301-mRNA-1"/>
    </source>
</evidence>
<feature type="domain" description="Ig-like" evidence="3">
    <location>
        <begin position="626"/>
        <end position="699"/>
    </location>
</feature>
<feature type="region of interest" description="Disordered" evidence="2">
    <location>
        <begin position="1"/>
        <end position="25"/>
    </location>
</feature>
<organism evidence="5 6">
    <name type="scientific">Heligmosomoides polygyrus</name>
    <name type="common">Parasitic roundworm</name>
    <dbReference type="NCBI Taxonomy" id="6339"/>
    <lineage>
        <taxon>Eukaryota</taxon>
        <taxon>Metazoa</taxon>
        <taxon>Ecdysozoa</taxon>
        <taxon>Nematoda</taxon>
        <taxon>Chromadorea</taxon>
        <taxon>Rhabditida</taxon>
        <taxon>Rhabditina</taxon>
        <taxon>Rhabditomorpha</taxon>
        <taxon>Strongyloidea</taxon>
        <taxon>Heligmosomidae</taxon>
        <taxon>Heligmosomoides</taxon>
    </lineage>
</organism>
<gene>
    <name evidence="4" type="ORF">HPBE_LOCUS6494</name>
</gene>
<dbReference type="FunFam" id="2.60.40.10:FF:001694">
    <property type="entry name" value="Basement membrane proteoglycan"/>
    <property type="match status" value="1"/>
</dbReference>
<accession>A0A3P7Y6Q0</accession>
<dbReference type="OrthoDB" id="10055367at2759"/>
<evidence type="ECO:0000313" key="5">
    <source>
        <dbReference type="Proteomes" id="UP000050761"/>
    </source>
</evidence>
<dbReference type="SMART" id="SM00408">
    <property type="entry name" value="IGc2"/>
    <property type="match status" value="10"/>
</dbReference>
<reference evidence="6" key="2">
    <citation type="submission" date="2019-09" db="UniProtKB">
        <authorList>
            <consortium name="WormBaseParasite"/>
        </authorList>
    </citation>
    <scope>IDENTIFICATION</scope>
</reference>
<feature type="domain" description="Ig-like" evidence="3">
    <location>
        <begin position="15"/>
        <end position="99"/>
    </location>
</feature>
<keyword evidence="1" id="KW-0393">Immunoglobulin domain</keyword>
<sequence length="964" mass="103974">MHPLRVVAGTSPFAPQVEPPERTVNEGEPAQFRCWVPGHPQVHFQWSRRSGEPLHDGALIRDGYLRLNSAQLHDAGDYICTASDPRGGPSVDAPPARLHVKRRMILRTDGVLTISQTKKSDEGYYVCTAFDPQTGSPVDAPPAHIAVRQPTKLQPQVDPIEQSIPEGSPFRIRCWVPGNPHAHLSWRRVDGVINEDSVQDRGILTVRRAEHSDAGEYICSAEDPRTGEEAEAPPATVHVTSPTGVPVVGDAVKGPQVSPPEQTVPEGDPASIRCWVEGEPQAQLTWRRADGGPIPFGATDQGGILAISSALKSDEGDYICSYHPDGGSPKDSSPSTLNVQTPGGPPRPVATPPLLTVKRGHPARFHCDAHSPTPAEIKWGHGDSDSALPEGVTHAVDDIIIDAADDAHEGEYVCSATNDFGTGVAEPVQLVISDDEQPPTARVEPRVWNGKPGDRHQFKCIVTGIPTPKVSWSGPNNSPLPHDVTELEGNILDFANGRTELNGDYTCTATNPIGEASDHGSVNIGPSLTVKTTPAGPRLILTVGEPLHVKCEAFGEPEPEVEWLYDPGPERGDLPDDYKPVTISEQFIRHPAIGLGNAGAYTCKVVEPSRVATVSILGGSSQWFEQGEPSELICTATGSSLVDRLEWVKVDDQLPTDVEEHNEPGLLHFPNFKNSYAGEYECRGYRNNELIASSSVQVHSSTDDTDDAKVEIEPPRVRIVSQGESIVLKCSVEVRSHASAEIHARCTDLGAKNGENFEWALLRGGNIVRKLGNEATLTIKGAEPSNDFGVYRCNVEDDNGVVIGSAYTAVSVGYSGQNNAQVVKFDEKSDASFTCPIYSVPGSKVEWSRADGELPANAVPNGNKLDIKDFDDGAAGMYMCKVTFDNNVVEGYVDAQIFVPDTIIQVLLDVSSESVNVGDRAWFDCKVTGDPSAVIMWSKEGSEDLPDNSQVSYLVCNHIALRRV</sequence>
<dbReference type="SMART" id="SM00409">
    <property type="entry name" value="IG"/>
    <property type="match status" value="9"/>
</dbReference>
<dbReference type="GO" id="GO:0005886">
    <property type="term" value="C:plasma membrane"/>
    <property type="evidence" value="ECO:0007669"/>
    <property type="project" value="TreeGrafter"/>
</dbReference>
<feature type="domain" description="Ig-like" evidence="3">
    <location>
        <begin position="900"/>
        <end position="964"/>
    </location>
</feature>
<feature type="domain" description="Ig-like" evidence="3">
    <location>
        <begin position="255"/>
        <end position="338"/>
    </location>
</feature>
<feature type="compositionally biased region" description="Low complexity" evidence="2">
    <location>
        <begin position="324"/>
        <end position="335"/>
    </location>
</feature>
<feature type="region of interest" description="Disordered" evidence="2">
    <location>
        <begin position="323"/>
        <end position="349"/>
    </location>
</feature>
<dbReference type="Gene3D" id="2.60.40.10">
    <property type="entry name" value="Immunoglobulins"/>
    <property type="match status" value="10"/>
</dbReference>
<dbReference type="InterPro" id="IPR003598">
    <property type="entry name" value="Ig_sub2"/>
</dbReference>
<evidence type="ECO:0000313" key="4">
    <source>
        <dbReference type="EMBL" id="VDO68517.1"/>
    </source>
</evidence>
<reference evidence="4 5" key="1">
    <citation type="submission" date="2018-11" db="EMBL/GenBank/DDBJ databases">
        <authorList>
            <consortium name="Pathogen Informatics"/>
        </authorList>
    </citation>
    <scope>NUCLEOTIDE SEQUENCE [LARGE SCALE GENOMIC DNA]</scope>
</reference>
<dbReference type="CDD" id="cd00096">
    <property type="entry name" value="Ig"/>
    <property type="match status" value="1"/>
</dbReference>
<accession>A0A183FI25</accession>
<dbReference type="FunFam" id="2.60.40.10:FF:000637">
    <property type="entry name" value="Basement membrane proteoglycan"/>
    <property type="match status" value="3"/>
</dbReference>
<protein>
    <submittedName>
        <fullName evidence="6">Basement membrane proteoglycan</fullName>
    </submittedName>
</protein>
<evidence type="ECO:0000256" key="2">
    <source>
        <dbReference type="SAM" id="MobiDB-lite"/>
    </source>
</evidence>
<dbReference type="InterPro" id="IPR036179">
    <property type="entry name" value="Ig-like_dom_sf"/>
</dbReference>
<dbReference type="AlphaFoldDB" id="A0A183FI25"/>
<dbReference type="EMBL" id="UZAH01025677">
    <property type="protein sequence ID" value="VDO68517.1"/>
    <property type="molecule type" value="Genomic_DNA"/>
</dbReference>
<dbReference type="Proteomes" id="UP000050761">
    <property type="component" value="Unassembled WGS sequence"/>
</dbReference>
<dbReference type="Pfam" id="PF07679">
    <property type="entry name" value="I-set"/>
    <property type="match status" value="1"/>
</dbReference>
<feature type="domain" description="Ig-like" evidence="3">
    <location>
        <begin position="346"/>
        <end position="433"/>
    </location>
</feature>
<dbReference type="PANTHER" id="PTHR45080">
    <property type="entry name" value="CONTACTIN 5"/>
    <property type="match status" value="1"/>
</dbReference>
<dbReference type="InterPro" id="IPR013783">
    <property type="entry name" value="Ig-like_fold"/>
</dbReference>
<dbReference type="InterPro" id="IPR050958">
    <property type="entry name" value="Cell_Adh-Cytoskel_Orgn"/>
</dbReference>
<feature type="domain" description="Ig-like" evidence="3">
    <location>
        <begin position="439"/>
        <end position="523"/>
    </location>
</feature>
<feature type="domain" description="Ig-like" evidence="3">
    <location>
        <begin position="526"/>
        <end position="615"/>
    </location>
</feature>
<dbReference type="FunFam" id="2.60.40.10:FF:001785">
    <property type="entry name" value="Basement membrane proteoglycan"/>
    <property type="match status" value="1"/>
</dbReference>
<dbReference type="PANTHER" id="PTHR45080:SF34">
    <property type="entry name" value="MYOSIN LIGHT CHAIN KINASE, SMOOTH MUSCLE-LIKE"/>
    <property type="match status" value="1"/>
</dbReference>
<dbReference type="SUPFAM" id="SSF48726">
    <property type="entry name" value="Immunoglobulin"/>
    <property type="match status" value="10"/>
</dbReference>
<dbReference type="WBParaSite" id="HPBE_0000649301-mRNA-1">
    <property type="protein sequence ID" value="HPBE_0000649301-mRNA-1"/>
    <property type="gene ID" value="HPBE_0000649301"/>
</dbReference>
<dbReference type="InterPro" id="IPR013098">
    <property type="entry name" value="Ig_I-set"/>
</dbReference>
<dbReference type="PROSITE" id="PS50835">
    <property type="entry name" value="IG_LIKE"/>
    <property type="match status" value="10"/>
</dbReference>
<feature type="domain" description="Ig-like" evidence="3">
    <location>
        <begin position="827"/>
        <end position="890"/>
    </location>
</feature>
<dbReference type="GO" id="GO:0007156">
    <property type="term" value="P:homophilic cell adhesion via plasma membrane adhesion molecules"/>
    <property type="evidence" value="ECO:0007669"/>
    <property type="project" value="TreeGrafter"/>
</dbReference>
<dbReference type="Pfam" id="PF13927">
    <property type="entry name" value="Ig_3"/>
    <property type="match status" value="3"/>
</dbReference>
<dbReference type="Pfam" id="PF13895">
    <property type="entry name" value="Ig_2"/>
    <property type="match status" value="1"/>
</dbReference>
<name>A0A183FI25_HELPZ</name>
<feature type="domain" description="Ig-like" evidence="3">
    <location>
        <begin position="155"/>
        <end position="238"/>
    </location>
</feature>
<proteinExistence type="predicted"/>
<dbReference type="InterPro" id="IPR007110">
    <property type="entry name" value="Ig-like_dom"/>
</dbReference>
<feature type="domain" description="Ig-like" evidence="3">
    <location>
        <begin position="708"/>
        <end position="811"/>
    </location>
</feature>
<evidence type="ECO:0000256" key="1">
    <source>
        <dbReference type="ARBA" id="ARBA00023319"/>
    </source>
</evidence>